<dbReference type="Gene3D" id="1.20.120.1750">
    <property type="match status" value="1"/>
</dbReference>
<keyword evidence="11" id="KW-0833">Ubl conjugation pathway</keyword>
<evidence type="ECO:0000256" key="10">
    <source>
        <dbReference type="ARBA" id="ARBA00022771"/>
    </source>
</evidence>
<dbReference type="GO" id="GO:0061630">
    <property type="term" value="F:ubiquitin protein ligase activity"/>
    <property type="evidence" value="ECO:0007669"/>
    <property type="project" value="UniProtKB-EC"/>
</dbReference>
<evidence type="ECO:0000256" key="7">
    <source>
        <dbReference type="ARBA" id="ARBA00022679"/>
    </source>
</evidence>
<dbReference type="InterPro" id="IPR001841">
    <property type="entry name" value="Znf_RING"/>
</dbReference>
<dbReference type="SUPFAM" id="SSF54211">
    <property type="entry name" value="Ribosomal protein S5 domain 2-like"/>
    <property type="match status" value="1"/>
</dbReference>
<evidence type="ECO:0000256" key="4">
    <source>
        <dbReference type="ARBA" id="ARBA00004906"/>
    </source>
</evidence>
<evidence type="ECO:0000256" key="2">
    <source>
        <dbReference type="ARBA" id="ARBA00001947"/>
    </source>
</evidence>
<accession>A0AAW2P9Q0</accession>
<reference evidence="23" key="1">
    <citation type="submission" date="2020-06" db="EMBL/GenBank/DDBJ databases">
        <authorList>
            <person name="Li T."/>
            <person name="Hu X."/>
            <person name="Zhang T."/>
            <person name="Song X."/>
            <person name="Zhang H."/>
            <person name="Dai N."/>
            <person name="Sheng W."/>
            <person name="Hou X."/>
            <person name="Wei L."/>
        </authorList>
    </citation>
    <scope>NUCLEOTIDE SEQUENCE</scope>
    <source>
        <strain evidence="23">KEN8</strain>
        <tissue evidence="23">Leaf</tissue>
    </source>
</reference>
<dbReference type="HAMAP" id="MF_00532_B">
    <property type="entry name" value="Ribosomal_uS9_B"/>
    <property type="match status" value="1"/>
</dbReference>
<dbReference type="FunFam" id="3.30.230.10:FF:000001">
    <property type="entry name" value="30S ribosomal protein S9"/>
    <property type="match status" value="1"/>
</dbReference>
<feature type="region of interest" description="Disordered" evidence="20">
    <location>
        <begin position="745"/>
        <end position="768"/>
    </location>
</feature>
<dbReference type="InterPro" id="IPR002867">
    <property type="entry name" value="IBR_dom"/>
</dbReference>
<comment type="pathway">
    <text evidence="4">Protein modification; protein ubiquitination.</text>
</comment>
<dbReference type="GO" id="GO:0006412">
    <property type="term" value="P:translation"/>
    <property type="evidence" value="ECO:0007669"/>
    <property type="project" value="InterPro"/>
</dbReference>
<dbReference type="Pfam" id="PF19422">
    <property type="entry name" value="Ariadne"/>
    <property type="match status" value="1"/>
</dbReference>
<dbReference type="PANTHER" id="PTHR21569:SF1">
    <property type="entry name" value="SMALL RIBOSOMAL SUBUNIT PROTEIN US9M"/>
    <property type="match status" value="1"/>
</dbReference>
<dbReference type="FunFam" id="3.30.40.10:FF:000019">
    <property type="entry name" value="RBR-type E3 ubiquitin transferase"/>
    <property type="match status" value="1"/>
</dbReference>
<dbReference type="Gene3D" id="3.30.230.10">
    <property type="match status" value="1"/>
</dbReference>
<keyword evidence="9" id="KW-0677">Repeat</keyword>
<evidence type="ECO:0000259" key="22">
    <source>
        <dbReference type="PROSITE" id="PS51873"/>
    </source>
</evidence>
<dbReference type="InterPro" id="IPR020574">
    <property type="entry name" value="Ribosomal_uS9_CS"/>
</dbReference>
<organism evidence="23">
    <name type="scientific">Sesamum calycinum</name>
    <dbReference type="NCBI Taxonomy" id="2727403"/>
    <lineage>
        <taxon>Eukaryota</taxon>
        <taxon>Viridiplantae</taxon>
        <taxon>Streptophyta</taxon>
        <taxon>Embryophyta</taxon>
        <taxon>Tracheophyta</taxon>
        <taxon>Spermatophyta</taxon>
        <taxon>Magnoliopsida</taxon>
        <taxon>eudicotyledons</taxon>
        <taxon>Gunneridae</taxon>
        <taxon>Pentapetalae</taxon>
        <taxon>asterids</taxon>
        <taxon>lamiids</taxon>
        <taxon>Lamiales</taxon>
        <taxon>Pedaliaceae</taxon>
        <taxon>Sesamum</taxon>
    </lineage>
</organism>
<dbReference type="InterPro" id="IPR023035">
    <property type="entry name" value="Ribosomal_uS9_bac/plastid"/>
</dbReference>
<feature type="domain" description="RING-type" evidence="21">
    <location>
        <begin position="406"/>
        <end position="454"/>
    </location>
</feature>
<dbReference type="InterPro" id="IPR000754">
    <property type="entry name" value="Ribosomal_uS9"/>
</dbReference>
<keyword evidence="10 17" id="KW-0863">Zinc-finger</keyword>
<comment type="cofactor">
    <cofactor evidence="2">
        <name>Zn(2+)</name>
        <dbReference type="ChEBI" id="CHEBI:29105"/>
    </cofactor>
</comment>
<dbReference type="InterPro" id="IPR045840">
    <property type="entry name" value="Ariadne"/>
</dbReference>
<dbReference type="GO" id="GO:0003723">
    <property type="term" value="F:RNA binding"/>
    <property type="evidence" value="ECO:0007669"/>
    <property type="project" value="TreeGrafter"/>
</dbReference>
<dbReference type="AlphaFoldDB" id="A0AAW2P9Q0"/>
<evidence type="ECO:0000256" key="11">
    <source>
        <dbReference type="ARBA" id="ARBA00022786"/>
    </source>
</evidence>
<keyword evidence="7" id="KW-0808">Transferase</keyword>
<evidence type="ECO:0000256" key="16">
    <source>
        <dbReference type="ARBA" id="ARBA00035437"/>
    </source>
</evidence>
<sequence>MAMAMANSVTALTSSLSSLSFSSQISHKPFQSLSFSSPKPLSLRSAAPKFPALVVAASSALADADVETADLKQLVKSRLPGGFAAQNIIGTGRRKCAIARVVLQEGSGKIIINYRDAKDYLQGNPLWLQYVKTPLVTLGYESSYDVFVKAHGGGLSGQAQAISLGIARALLKVSDSHRSPLKQEGLLTRDARVVERKKPGLRKARKRPQVCNLKSSWNWTVVSYADRHGVVASIFLPDYSAKQQTLLSESNKSQGNYVKQSPPQESNSPILHLQTKILTPLHALFLVLIVDDDFYDRAYDDVECKSQERDDESKTSWSNAESVSCKVIRKESLLAAQKHDLQRMMELLSLKEHHARSVLIHYRWDVDKVSTVFVEKGKERLYAEAGVSVVDSNNLRSSCSFSKITCEICFEEFPANETTTMECGHCFCNECWTEYFILKINEGQSRRITCMAHKCYSICDEGNRNLVSARDPQLAEKFDRFLLESYIEDNKLVKWCPSVPHCGNAVRVENDEKCKDQSGSIDWITKNTRSCPKCHNWLCGAVSAKENTRSTGHQCGRYKIEHREETEPALKELSRYTHYYNHYKAHVDSLKDEEKLKEKLEQNLATLESRELETKDFSWVSNGFYRLTRSRKILLHSYAFAYFMFGDELFKDEMSSQEKTIKQNLFEDQQQQLETNVERLSMFLEEQFAKYPKNRILELRTQVITLSAVTDKLCKKLYDCIENELLGPLQQATHIIAPYRSKGVERASELPAKPEATKDEEGTNYEGH</sequence>
<dbReference type="InterPro" id="IPR027370">
    <property type="entry name" value="Znf-RING_euk"/>
</dbReference>
<dbReference type="SMART" id="SM00647">
    <property type="entry name" value="IBR"/>
    <property type="match status" value="1"/>
</dbReference>
<evidence type="ECO:0000259" key="21">
    <source>
        <dbReference type="PROSITE" id="PS50089"/>
    </source>
</evidence>
<evidence type="ECO:0000256" key="12">
    <source>
        <dbReference type="ARBA" id="ARBA00022833"/>
    </source>
</evidence>
<dbReference type="GO" id="GO:0000312">
    <property type="term" value="C:plastid small ribosomal subunit"/>
    <property type="evidence" value="ECO:0007669"/>
    <property type="project" value="TreeGrafter"/>
</dbReference>
<dbReference type="InterPro" id="IPR014721">
    <property type="entry name" value="Ribsml_uS5_D2-typ_fold_subgr"/>
</dbReference>
<dbReference type="NCBIfam" id="NF001099">
    <property type="entry name" value="PRK00132.1"/>
    <property type="match status" value="1"/>
</dbReference>
<dbReference type="PROSITE" id="PS00360">
    <property type="entry name" value="RIBOSOMAL_S9"/>
    <property type="match status" value="1"/>
</dbReference>
<feature type="domain" description="RING-type" evidence="22">
    <location>
        <begin position="402"/>
        <end position="648"/>
    </location>
</feature>
<dbReference type="GO" id="GO:0008270">
    <property type="term" value="F:zinc ion binding"/>
    <property type="evidence" value="ECO:0007669"/>
    <property type="project" value="UniProtKB-KW"/>
</dbReference>
<evidence type="ECO:0000256" key="6">
    <source>
        <dbReference type="ARBA" id="ARBA00012251"/>
    </source>
</evidence>
<evidence type="ECO:0000256" key="9">
    <source>
        <dbReference type="ARBA" id="ARBA00022737"/>
    </source>
</evidence>
<feature type="compositionally biased region" description="Basic and acidic residues" evidence="20">
    <location>
        <begin position="755"/>
        <end position="768"/>
    </location>
</feature>
<dbReference type="Pfam" id="PF01485">
    <property type="entry name" value="IBR"/>
    <property type="match status" value="1"/>
</dbReference>
<evidence type="ECO:0000256" key="1">
    <source>
        <dbReference type="ARBA" id="ARBA00001798"/>
    </source>
</evidence>
<keyword evidence="8" id="KW-0479">Metal-binding</keyword>
<evidence type="ECO:0000256" key="18">
    <source>
        <dbReference type="RuleBase" id="RU003815"/>
    </source>
</evidence>
<gene>
    <name evidence="23" type="ORF">Scaly_1581200</name>
</gene>
<evidence type="ECO:0000256" key="14">
    <source>
        <dbReference type="ARBA" id="ARBA00023274"/>
    </source>
</evidence>
<dbReference type="InterPro" id="IPR044066">
    <property type="entry name" value="TRIAD_supradom"/>
</dbReference>
<dbReference type="Pfam" id="PF13445">
    <property type="entry name" value="zf-RING_UBOX"/>
    <property type="match status" value="1"/>
</dbReference>
<evidence type="ECO:0000256" key="19">
    <source>
        <dbReference type="SAM" id="Coils"/>
    </source>
</evidence>
<dbReference type="GO" id="GO:0003735">
    <property type="term" value="F:structural constituent of ribosome"/>
    <property type="evidence" value="ECO:0007669"/>
    <property type="project" value="InterPro"/>
</dbReference>
<feature type="coiled-coil region" evidence="19">
    <location>
        <begin position="583"/>
        <end position="610"/>
    </location>
</feature>
<comment type="function">
    <text evidence="3">Might act as an E3 ubiquitin-protein ligase, or as part of E3 complex, which accepts ubiquitin from specific E2 ubiquitin-conjugating enzymes and then transfers it to substrates.</text>
</comment>
<dbReference type="EMBL" id="JACGWM010000009">
    <property type="protein sequence ID" value="KAL0351925.1"/>
    <property type="molecule type" value="Genomic_DNA"/>
</dbReference>
<evidence type="ECO:0000313" key="23">
    <source>
        <dbReference type="EMBL" id="KAL0351925.1"/>
    </source>
</evidence>
<keyword evidence="12" id="KW-0862">Zinc</keyword>
<evidence type="ECO:0000256" key="17">
    <source>
        <dbReference type="PROSITE-ProRule" id="PRU00175"/>
    </source>
</evidence>
<dbReference type="Pfam" id="PF00380">
    <property type="entry name" value="Ribosomal_S9"/>
    <property type="match status" value="1"/>
</dbReference>
<dbReference type="PANTHER" id="PTHR21569">
    <property type="entry name" value="RIBOSOMAL PROTEIN S9"/>
    <property type="match status" value="1"/>
</dbReference>
<comment type="caution">
    <text evidence="23">The sequence shown here is derived from an EMBL/GenBank/DDBJ whole genome shotgun (WGS) entry which is preliminary data.</text>
</comment>
<dbReference type="CDD" id="cd16773">
    <property type="entry name" value="RING-HC_RBR_TRIAD1"/>
    <property type="match status" value="1"/>
</dbReference>
<dbReference type="PROSITE" id="PS50089">
    <property type="entry name" value="ZF_RING_2"/>
    <property type="match status" value="1"/>
</dbReference>
<protein>
    <recommendedName>
        <fullName evidence="15">Small ribosomal subunit protein uS9c</fullName>
        <ecNumber evidence="6">2.3.2.31</ecNumber>
    </recommendedName>
    <alternativeName>
        <fullName evidence="16">30S ribosomal protein S9, chloroplastic</fullName>
    </alternativeName>
</protein>
<comment type="catalytic activity">
    <reaction evidence="1">
        <text>[E2 ubiquitin-conjugating enzyme]-S-ubiquitinyl-L-cysteine + [acceptor protein]-L-lysine = [E2 ubiquitin-conjugating enzyme]-L-cysteine + [acceptor protein]-N(6)-ubiquitinyl-L-lysine.</text>
        <dbReference type="EC" id="2.3.2.31"/>
    </reaction>
</comment>
<evidence type="ECO:0000256" key="5">
    <source>
        <dbReference type="ARBA" id="ARBA00005251"/>
    </source>
</evidence>
<dbReference type="EC" id="2.3.2.31" evidence="6"/>
<reference evidence="23" key="2">
    <citation type="journal article" date="2024" name="Plant">
        <title>Genomic evolution and insights into agronomic trait innovations of Sesamum species.</title>
        <authorList>
            <person name="Miao H."/>
            <person name="Wang L."/>
            <person name="Qu L."/>
            <person name="Liu H."/>
            <person name="Sun Y."/>
            <person name="Le M."/>
            <person name="Wang Q."/>
            <person name="Wei S."/>
            <person name="Zheng Y."/>
            <person name="Lin W."/>
            <person name="Duan Y."/>
            <person name="Cao H."/>
            <person name="Xiong S."/>
            <person name="Wang X."/>
            <person name="Wei L."/>
            <person name="Li C."/>
            <person name="Ma Q."/>
            <person name="Ju M."/>
            <person name="Zhao R."/>
            <person name="Li G."/>
            <person name="Mu C."/>
            <person name="Tian Q."/>
            <person name="Mei H."/>
            <person name="Zhang T."/>
            <person name="Gao T."/>
            <person name="Zhang H."/>
        </authorList>
    </citation>
    <scope>NUCLEOTIDE SEQUENCE</scope>
    <source>
        <strain evidence="23">KEN8</strain>
    </source>
</reference>
<dbReference type="Gene3D" id="3.30.40.10">
    <property type="entry name" value="Zinc/RING finger domain, C3HC4 (zinc finger)"/>
    <property type="match status" value="1"/>
</dbReference>
<dbReference type="InterPro" id="IPR013083">
    <property type="entry name" value="Znf_RING/FYVE/PHD"/>
</dbReference>
<evidence type="ECO:0000256" key="3">
    <source>
        <dbReference type="ARBA" id="ARBA00003976"/>
    </source>
</evidence>
<name>A0AAW2P9Q0_9LAMI</name>
<evidence type="ECO:0000256" key="15">
    <source>
        <dbReference type="ARBA" id="ARBA00035152"/>
    </source>
</evidence>
<proteinExistence type="inferred from homology"/>
<dbReference type="SUPFAM" id="SSF57850">
    <property type="entry name" value="RING/U-box"/>
    <property type="match status" value="1"/>
</dbReference>
<evidence type="ECO:0000256" key="20">
    <source>
        <dbReference type="SAM" id="MobiDB-lite"/>
    </source>
</evidence>
<keyword evidence="14 18" id="KW-0687">Ribonucleoprotein</keyword>
<comment type="similarity">
    <text evidence="5 18">Belongs to the universal ribosomal protein uS9 family.</text>
</comment>
<evidence type="ECO:0000256" key="13">
    <source>
        <dbReference type="ARBA" id="ARBA00022980"/>
    </source>
</evidence>
<dbReference type="PROSITE" id="PS51873">
    <property type="entry name" value="TRIAD"/>
    <property type="match status" value="1"/>
</dbReference>
<keyword evidence="19" id="KW-0175">Coiled coil</keyword>
<keyword evidence="13 18" id="KW-0689">Ribosomal protein</keyword>
<dbReference type="InterPro" id="IPR020568">
    <property type="entry name" value="Ribosomal_Su5_D2-typ_SF"/>
</dbReference>
<evidence type="ECO:0000256" key="8">
    <source>
        <dbReference type="ARBA" id="ARBA00022723"/>
    </source>
</evidence>